<name>E6PLG5_9ZZZZ</name>
<dbReference type="AlphaFoldDB" id="E6PLG5"/>
<accession>E6PLG5</accession>
<proteinExistence type="predicted"/>
<comment type="caution">
    <text evidence="1">The sequence shown here is derived from an EMBL/GenBank/DDBJ whole genome shotgun (WGS) entry which is preliminary data.</text>
</comment>
<sequence length="94" mass="10694">MTQSKPAELRIVAGDVVTPTPPKNRVRLHTLDDMRLELGKVYNDMRDNSLDPATGTKLAYVLGQMVRIYEVHELERRTEALERALKLQLPPKKG</sequence>
<reference evidence="1" key="1">
    <citation type="submission" date="2009-10" db="EMBL/GenBank/DDBJ databases">
        <title>Diversity of trophic interactions inside an arsenic-rich microbial ecosystem.</title>
        <authorList>
            <person name="Bertin P.N."/>
            <person name="Heinrich-Salmeron A."/>
            <person name="Pelletier E."/>
            <person name="Goulhen-Chollet F."/>
            <person name="Arsene-Ploetze F."/>
            <person name="Gallien S."/>
            <person name="Calteau A."/>
            <person name="Vallenet D."/>
            <person name="Casiot C."/>
            <person name="Chane-Woon-Ming B."/>
            <person name="Giloteaux L."/>
            <person name="Barakat M."/>
            <person name="Bonnefoy V."/>
            <person name="Bruneel O."/>
            <person name="Chandler M."/>
            <person name="Cleiss J."/>
            <person name="Duran R."/>
            <person name="Elbaz-Poulichet F."/>
            <person name="Fonknechten N."/>
            <person name="Lauga B."/>
            <person name="Mornico D."/>
            <person name="Ortet P."/>
            <person name="Schaeffer C."/>
            <person name="Siguier P."/>
            <person name="Alexander Thil Smith A."/>
            <person name="Van Dorsselaer A."/>
            <person name="Weissenbach J."/>
            <person name="Medigue C."/>
            <person name="Le Paslier D."/>
        </authorList>
    </citation>
    <scope>NUCLEOTIDE SEQUENCE</scope>
</reference>
<evidence type="ECO:0000313" key="2">
    <source>
        <dbReference type="EMBL" id="CBH99167.1"/>
    </source>
</evidence>
<gene>
    <name evidence="2" type="ORF">CARN2_0346</name>
    <name evidence="1" type="ORF">CARN2_2033</name>
</gene>
<dbReference type="EMBL" id="CABM01000011">
    <property type="protein sequence ID" value="CBH95766.1"/>
    <property type="molecule type" value="Genomic_DNA"/>
</dbReference>
<dbReference type="EMBL" id="CABM01000069">
    <property type="protein sequence ID" value="CBH99167.1"/>
    <property type="molecule type" value="Genomic_DNA"/>
</dbReference>
<protein>
    <submittedName>
        <fullName evidence="1">Uncharacterized protein</fullName>
    </submittedName>
</protein>
<organism evidence="1">
    <name type="scientific">mine drainage metagenome</name>
    <dbReference type="NCBI Taxonomy" id="410659"/>
    <lineage>
        <taxon>unclassified sequences</taxon>
        <taxon>metagenomes</taxon>
        <taxon>ecological metagenomes</taxon>
    </lineage>
</organism>
<evidence type="ECO:0000313" key="1">
    <source>
        <dbReference type="EMBL" id="CBH95766.1"/>
    </source>
</evidence>